<name>A0A2V2NH43_9EURY</name>
<dbReference type="GeneID" id="97608096"/>
<dbReference type="Proteomes" id="UP000245934">
    <property type="component" value="Unassembled WGS sequence"/>
</dbReference>
<accession>A0A2V2NH43</accession>
<dbReference type="EMBL" id="QGMZ01000016">
    <property type="protein sequence ID" value="PWR74653.1"/>
    <property type="molecule type" value="Genomic_DNA"/>
</dbReference>
<gene>
    <name evidence="1" type="ORF">DLD82_08735</name>
</gene>
<sequence length="536" mass="63060">MSSLIVTDISLENRDTESREQVSAWIVNRITEVFIGIKRKFDTLSLKTDKISRLYAELEDIYNTISSGQNPGLTNKESGKKMMESFFRKTDRFRIALIQLLLEQNESRLFEENIMNEAFRVLSDCLSKEFLKSDNPRYIHLNSMLQNMGEQFPLDRLNQMRSLLSEILSLFFTCEHDKKILLKRVQNLTRLISSLQMQPISIQDLETIRSFSDKLCSIQTIPDLNEQMTQLDHIRDKLSALAHKVSGFEHCDMSDLKRESNNLSEEEATIIKRQVEKVISSTEAGFYHDRIRFFDYDNTESQDYEPVRTDVTMDQLALQRENLLLEYGLLKEKIPEKTVIREQLEEMIQNLSLEPDAGSLLDAALLLYHEPFPELREMVIIRKQYDAYFIEKAENSLSDTTWENIIRMLLEKLQEKGYFVPTRRLVSLRDFFRRSVLEIMTPVHNYSILISLNPLDELVFRLVRIIDDMDIQDLDRDEIVKKDVNAAKMWSVDYDEISRNMQENHISFIERLRKSPDEVHVQQLTRFDLLTDEHIS</sequence>
<proteinExistence type="predicted"/>
<keyword evidence="2" id="KW-1185">Reference proteome</keyword>
<organism evidence="1 2">
    <name type="scientific">Methanospirillum stamsii</name>
    <dbReference type="NCBI Taxonomy" id="1277351"/>
    <lineage>
        <taxon>Archaea</taxon>
        <taxon>Methanobacteriati</taxon>
        <taxon>Methanobacteriota</taxon>
        <taxon>Stenosarchaea group</taxon>
        <taxon>Methanomicrobia</taxon>
        <taxon>Methanomicrobiales</taxon>
        <taxon>Methanospirillaceae</taxon>
        <taxon>Methanospirillum</taxon>
    </lineage>
</organism>
<comment type="caution">
    <text evidence="1">The sequence shown here is derived from an EMBL/GenBank/DDBJ whole genome shotgun (WGS) entry which is preliminary data.</text>
</comment>
<reference evidence="1 2" key="1">
    <citation type="submission" date="2018-05" db="EMBL/GenBank/DDBJ databases">
        <title>Draft genome of Methanospirillum stamsii Pt1.</title>
        <authorList>
            <person name="Dueholm M.S."/>
            <person name="Nielsen P.H."/>
            <person name="Bakmann L.F."/>
            <person name="Otzen D.E."/>
        </authorList>
    </citation>
    <scope>NUCLEOTIDE SEQUENCE [LARGE SCALE GENOMIC DNA]</scope>
    <source>
        <strain evidence="1 2">Pt1</strain>
    </source>
</reference>
<dbReference type="OrthoDB" id="117897at2157"/>
<evidence type="ECO:0000313" key="2">
    <source>
        <dbReference type="Proteomes" id="UP000245934"/>
    </source>
</evidence>
<dbReference type="RefSeq" id="WP_109940733.1">
    <property type="nucleotide sequence ID" value="NZ_CP176366.1"/>
</dbReference>
<evidence type="ECO:0000313" key="1">
    <source>
        <dbReference type="EMBL" id="PWR74653.1"/>
    </source>
</evidence>
<protein>
    <submittedName>
        <fullName evidence="1">Uncharacterized protein</fullName>
    </submittedName>
</protein>
<dbReference type="AlphaFoldDB" id="A0A2V2NH43"/>